<dbReference type="EMBL" id="UOEI01000396">
    <property type="protein sequence ID" value="VAW04435.1"/>
    <property type="molecule type" value="Genomic_DNA"/>
</dbReference>
<organism evidence="2">
    <name type="scientific">hydrothermal vent metagenome</name>
    <dbReference type="NCBI Taxonomy" id="652676"/>
    <lineage>
        <taxon>unclassified sequences</taxon>
        <taxon>metagenomes</taxon>
        <taxon>ecological metagenomes</taxon>
    </lineage>
</organism>
<reference evidence="2" key="1">
    <citation type="submission" date="2018-06" db="EMBL/GenBank/DDBJ databases">
        <authorList>
            <person name="Zhirakovskaya E."/>
        </authorList>
    </citation>
    <scope>NUCLEOTIDE SEQUENCE</scope>
</reference>
<gene>
    <name evidence="2" type="ORF">MNBD_ACTINO01-1329</name>
</gene>
<sequence length="63" mass="7000">MIRKGDRVERLTKKVGQVAATGKVTEVRDAHYVEVQWDDGHTSVASKDGLVLLTDANRPHKDT</sequence>
<feature type="domain" description="UBE2O-like SH3-C" evidence="1">
    <location>
        <begin position="15"/>
        <end position="45"/>
    </location>
</feature>
<name>A0A3B0SEN4_9ZZZZ</name>
<proteinExistence type="predicted"/>
<protein>
    <recommendedName>
        <fullName evidence="1">UBE2O-like SH3-C domain-containing protein</fullName>
    </recommendedName>
</protein>
<accession>A0A3B0SEN4</accession>
<dbReference type="InterPro" id="IPR057734">
    <property type="entry name" value="UBE2O-like_SH3-C"/>
</dbReference>
<evidence type="ECO:0000313" key="2">
    <source>
        <dbReference type="EMBL" id="VAW04435.1"/>
    </source>
</evidence>
<dbReference type="AlphaFoldDB" id="A0A3B0SEN4"/>
<dbReference type="Pfam" id="PF23044">
    <property type="entry name" value="SH3-C_UBE2O"/>
    <property type="match status" value="1"/>
</dbReference>
<evidence type="ECO:0000259" key="1">
    <source>
        <dbReference type="Pfam" id="PF23044"/>
    </source>
</evidence>